<dbReference type="Pfam" id="PF03703">
    <property type="entry name" value="bPH_2"/>
    <property type="match status" value="1"/>
</dbReference>
<dbReference type="PANTHER" id="PTHR37938">
    <property type="entry name" value="BLL0215 PROTEIN"/>
    <property type="match status" value="1"/>
</dbReference>
<keyword evidence="2" id="KW-0812">Transmembrane</keyword>
<dbReference type="KEGG" id="iva:Isova_2141"/>
<keyword evidence="5" id="KW-1185">Reference proteome</keyword>
<sequence length="271" mass="29707">MTDPRDIVAAHGHLRRYVLANERVVVATRRHWALLAEPIATTFLAFLLVGAASEYVGLRWLWALWFLVLGRLVWKWLQWYHEWFVATDKRLILAYGLVIHKVAMMPLMKVTDMGYSRTPMGQIFGYGRFVMESAGQDQALRQVDWIPNPDDTYRKLCATIFLPGQVPGAARPGQNGGRQDGGRRPPALVPGGAEPRPTTQPIPVVGRTDHGAEPGAERGPGAEPGAERGPSESAADRGAPYAPWTPGGSGDRYPRPPESSGGGPTIPKPYL</sequence>
<dbReference type="RefSeq" id="WP_013839258.1">
    <property type="nucleotide sequence ID" value="NC_015588.1"/>
</dbReference>
<dbReference type="STRING" id="743718.Isova_2141"/>
<protein>
    <submittedName>
        <fullName evidence="4">Membrane-flanked domain DUF304</fullName>
    </submittedName>
</protein>
<feature type="compositionally biased region" description="Basic and acidic residues" evidence="1">
    <location>
        <begin position="207"/>
        <end position="216"/>
    </location>
</feature>
<dbReference type="PANTHER" id="PTHR37938:SF1">
    <property type="entry name" value="BLL0215 PROTEIN"/>
    <property type="match status" value="1"/>
</dbReference>
<organism evidence="5">
    <name type="scientific">Isoptericola variabilis (strain 225)</name>
    <dbReference type="NCBI Taxonomy" id="743718"/>
    <lineage>
        <taxon>Bacteria</taxon>
        <taxon>Bacillati</taxon>
        <taxon>Actinomycetota</taxon>
        <taxon>Actinomycetes</taxon>
        <taxon>Micrococcales</taxon>
        <taxon>Promicromonosporaceae</taxon>
        <taxon>Isoptericola</taxon>
    </lineage>
</organism>
<accession>F6FQ61</accession>
<evidence type="ECO:0000256" key="1">
    <source>
        <dbReference type="SAM" id="MobiDB-lite"/>
    </source>
</evidence>
<gene>
    <name evidence="4" type="ordered locus">Isova_2141</name>
</gene>
<evidence type="ECO:0000313" key="4">
    <source>
        <dbReference type="EMBL" id="AEG44867.1"/>
    </source>
</evidence>
<feature type="domain" description="YdbS-like PH" evidence="3">
    <location>
        <begin position="79"/>
        <end position="140"/>
    </location>
</feature>
<dbReference type="Proteomes" id="UP000009236">
    <property type="component" value="Chromosome"/>
</dbReference>
<keyword evidence="2" id="KW-0472">Membrane</keyword>
<feature type="transmembrane region" description="Helical" evidence="2">
    <location>
        <begin position="92"/>
        <end position="110"/>
    </location>
</feature>
<dbReference type="HOGENOM" id="CLU_085732_0_0_11"/>
<evidence type="ECO:0000313" key="5">
    <source>
        <dbReference type="Proteomes" id="UP000009236"/>
    </source>
</evidence>
<evidence type="ECO:0000256" key="2">
    <source>
        <dbReference type="SAM" id="Phobius"/>
    </source>
</evidence>
<dbReference type="eggNOG" id="COG3428">
    <property type="taxonomic scope" value="Bacteria"/>
</dbReference>
<name>F6FQ61_ISOV2</name>
<dbReference type="InterPro" id="IPR005182">
    <property type="entry name" value="YdbS-like_PH"/>
</dbReference>
<dbReference type="AlphaFoldDB" id="F6FQ61"/>
<feature type="region of interest" description="Disordered" evidence="1">
    <location>
        <begin position="167"/>
        <end position="271"/>
    </location>
</feature>
<keyword evidence="2" id="KW-1133">Transmembrane helix</keyword>
<feature type="transmembrane region" description="Helical" evidence="2">
    <location>
        <begin position="32"/>
        <end position="53"/>
    </location>
</feature>
<reference evidence="4 5" key="1">
    <citation type="submission" date="2011-05" db="EMBL/GenBank/DDBJ databases">
        <title>Complete sequence of Isoptericola variabilis 225.</title>
        <authorList>
            <consortium name="US DOE Joint Genome Institute"/>
            <person name="Lucas S."/>
            <person name="Han J."/>
            <person name="Lapidus A."/>
            <person name="Cheng J.-F."/>
            <person name="Goodwin L."/>
            <person name="Pitluck S."/>
            <person name="Peters L."/>
            <person name="Mikhailova N."/>
            <person name="Zeytun A."/>
            <person name="Han C."/>
            <person name="Tapia R."/>
            <person name="Land M."/>
            <person name="Hauser L."/>
            <person name="Kyrpides N."/>
            <person name="Ivanova N."/>
            <person name="Pagani I."/>
            <person name="Siebers A."/>
            <person name="Allgaier M."/>
            <person name="Thelen M."/>
            <person name="Hugenholtz P."/>
            <person name="Gladden J."/>
            <person name="Woyke T."/>
        </authorList>
    </citation>
    <scope>NUCLEOTIDE SEQUENCE [LARGE SCALE GENOMIC DNA]</scope>
    <source>
        <strain evidence="5">225</strain>
    </source>
</reference>
<dbReference type="EMBL" id="CP002810">
    <property type="protein sequence ID" value="AEG44867.1"/>
    <property type="molecule type" value="Genomic_DNA"/>
</dbReference>
<evidence type="ECO:0000259" key="3">
    <source>
        <dbReference type="Pfam" id="PF03703"/>
    </source>
</evidence>
<feature type="transmembrane region" description="Helical" evidence="2">
    <location>
        <begin position="60"/>
        <end position="80"/>
    </location>
</feature>
<proteinExistence type="predicted"/>